<keyword evidence="3" id="KW-1185">Reference proteome</keyword>
<organism evidence="2 3">
    <name type="scientific">Triticum urartu</name>
    <name type="common">Red wild einkorn</name>
    <name type="synonym">Crithodium urartu</name>
    <dbReference type="NCBI Taxonomy" id="4572"/>
    <lineage>
        <taxon>Eukaryota</taxon>
        <taxon>Viridiplantae</taxon>
        <taxon>Streptophyta</taxon>
        <taxon>Embryophyta</taxon>
        <taxon>Tracheophyta</taxon>
        <taxon>Spermatophyta</taxon>
        <taxon>Magnoliopsida</taxon>
        <taxon>Liliopsida</taxon>
        <taxon>Poales</taxon>
        <taxon>Poaceae</taxon>
        <taxon>BOP clade</taxon>
        <taxon>Pooideae</taxon>
        <taxon>Triticodae</taxon>
        <taxon>Triticeae</taxon>
        <taxon>Triticinae</taxon>
        <taxon>Triticum</taxon>
    </lineage>
</organism>
<dbReference type="Gramene" id="TuG1812G0300001083.01.T01">
    <property type="protein sequence ID" value="TuG1812G0300001083.01.T01.cds429174"/>
    <property type="gene ID" value="TuG1812G0300001083.01"/>
</dbReference>
<evidence type="ECO:0000313" key="3">
    <source>
        <dbReference type="Proteomes" id="UP000015106"/>
    </source>
</evidence>
<feature type="domain" description="Reverse transcriptase zinc-binding" evidence="1">
    <location>
        <begin position="127"/>
        <end position="166"/>
    </location>
</feature>
<dbReference type="EnsemblPlants" id="TuG1812G0300001083.01.T01">
    <property type="protein sequence ID" value="TuG1812G0300001083.01.T01.cds429174"/>
    <property type="gene ID" value="TuG1812G0300001083.01"/>
</dbReference>
<name>A0A8R7TRE4_TRIUA</name>
<dbReference type="Pfam" id="PF13966">
    <property type="entry name" value="zf-RVT"/>
    <property type="match status" value="1"/>
</dbReference>
<evidence type="ECO:0000313" key="2">
    <source>
        <dbReference type="EnsemblPlants" id="TuG1812G0300001083.01.T01.cds429174"/>
    </source>
</evidence>
<reference evidence="3" key="1">
    <citation type="journal article" date="2013" name="Nature">
        <title>Draft genome of the wheat A-genome progenitor Triticum urartu.</title>
        <authorList>
            <person name="Ling H.Q."/>
            <person name="Zhao S."/>
            <person name="Liu D."/>
            <person name="Wang J."/>
            <person name="Sun H."/>
            <person name="Zhang C."/>
            <person name="Fan H."/>
            <person name="Li D."/>
            <person name="Dong L."/>
            <person name="Tao Y."/>
            <person name="Gao C."/>
            <person name="Wu H."/>
            <person name="Li Y."/>
            <person name="Cui Y."/>
            <person name="Guo X."/>
            <person name="Zheng S."/>
            <person name="Wang B."/>
            <person name="Yu K."/>
            <person name="Liang Q."/>
            <person name="Yang W."/>
            <person name="Lou X."/>
            <person name="Chen J."/>
            <person name="Feng M."/>
            <person name="Jian J."/>
            <person name="Zhang X."/>
            <person name="Luo G."/>
            <person name="Jiang Y."/>
            <person name="Liu J."/>
            <person name="Wang Z."/>
            <person name="Sha Y."/>
            <person name="Zhang B."/>
            <person name="Wu H."/>
            <person name="Tang D."/>
            <person name="Shen Q."/>
            <person name="Xue P."/>
            <person name="Zou S."/>
            <person name="Wang X."/>
            <person name="Liu X."/>
            <person name="Wang F."/>
            <person name="Yang Y."/>
            <person name="An X."/>
            <person name="Dong Z."/>
            <person name="Zhang K."/>
            <person name="Zhang X."/>
            <person name="Luo M.C."/>
            <person name="Dvorak J."/>
            <person name="Tong Y."/>
            <person name="Wang J."/>
            <person name="Yang H."/>
            <person name="Li Z."/>
            <person name="Wang D."/>
            <person name="Zhang A."/>
            <person name="Wang J."/>
        </authorList>
    </citation>
    <scope>NUCLEOTIDE SEQUENCE</scope>
    <source>
        <strain evidence="3">cv. G1812</strain>
    </source>
</reference>
<dbReference type="AlphaFoldDB" id="A0A8R7TRE4"/>
<dbReference type="Proteomes" id="UP000015106">
    <property type="component" value="Chromosome 3"/>
</dbReference>
<protein>
    <recommendedName>
        <fullName evidence="1">Reverse transcriptase zinc-binding domain-containing protein</fullName>
    </recommendedName>
</protein>
<reference evidence="2" key="3">
    <citation type="submission" date="2022-06" db="UniProtKB">
        <authorList>
            <consortium name="EnsemblPlants"/>
        </authorList>
    </citation>
    <scope>IDENTIFICATION</scope>
</reference>
<dbReference type="InterPro" id="IPR026960">
    <property type="entry name" value="RVT-Znf"/>
</dbReference>
<proteinExistence type="predicted"/>
<accession>A0A8R7TRE4</accession>
<evidence type="ECO:0000259" key="1">
    <source>
        <dbReference type="Pfam" id="PF13966"/>
    </source>
</evidence>
<sequence>MDFLYASTTIIWGNGAKTSFWDSPWFFGRKPWDIAPLIYDASTRKNWKVREALDANAWILKINRNTVISVAHICQFFTLWMLMHDLHLGTQTNDDIICKHANNGIYSAAIASKAQFLGLTLSSMDFMIWKAWDPPKIKFFAWFAIQDRIWTADRLERRGWENCRLCPP</sequence>
<reference evidence="2" key="2">
    <citation type="submission" date="2018-03" db="EMBL/GenBank/DDBJ databases">
        <title>The Triticum urartu genome reveals the dynamic nature of wheat genome evolution.</title>
        <authorList>
            <person name="Ling H."/>
            <person name="Ma B."/>
            <person name="Shi X."/>
            <person name="Liu H."/>
            <person name="Dong L."/>
            <person name="Sun H."/>
            <person name="Cao Y."/>
            <person name="Gao Q."/>
            <person name="Zheng S."/>
            <person name="Li Y."/>
            <person name="Yu Y."/>
            <person name="Du H."/>
            <person name="Qi M."/>
            <person name="Li Y."/>
            <person name="Yu H."/>
            <person name="Cui Y."/>
            <person name="Wang N."/>
            <person name="Chen C."/>
            <person name="Wu H."/>
            <person name="Zhao Y."/>
            <person name="Zhang J."/>
            <person name="Li Y."/>
            <person name="Zhou W."/>
            <person name="Zhang B."/>
            <person name="Hu W."/>
            <person name="Eijk M."/>
            <person name="Tang J."/>
            <person name="Witsenboer H."/>
            <person name="Zhao S."/>
            <person name="Li Z."/>
            <person name="Zhang A."/>
            <person name="Wang D."/>
            <person name="Liang C."/>
        </authorList>
    </citation>
    <scope>NUCLEOTIDE SEQUENCE [LARGE SCALE GENOMIC DNA]</scope>
    <source>
        <strain evidence="2">cv. G1812</strain>
    </source>
</reference>